<keyword evidence="3" id="KW-0813">Transport</keyword>
<keyword evidence="6 8" id="KW-1133">Transmembrane helix</keyword>
<dbReference type="GO" id="GO:0015087">
    <property type="term" value="F:cobalt ion transmembrane transporter activity"/>
    <property type="evidence" value="ECO:0007669"/>
    <property type="project" value="TreeGrafter"/>
</dbReference>
<gene>
    <name evidence="9" type="ORF">A2927_00375</name>
</gene>
<dbReference type="CDD" id="cd12822">
    <property type="entry name" value="TmCorA-like"/>
    <property type="match status" value="1"/>
</dbReference>
<dbReference type="EMBL" id="MHKL01000022">
    <property type="protein sequence ID" value="OGY89276.1"/>
    <property type="molecule type" value="Genomic_DNA"/>
</dbReference>
<dbReference type="Pfam" id="PF01544">
    <property type="entry name" value="CorA"/>
    <property type="match status" value="1"/>
</dbReference>
<comment type="subcellular location">
    <subcellularLocation>
        <location evidence="1">Cell membrane</location>
        <topology evidence="1">Multi-pass membrane protein</topology>
    </subcellularLocation>
</comment>
<dbReference type="PANTHER" id="PTHR46494">
    <property type="entry name" value="CORA FAMILY METAL ION TRANSPORTER (EUROFUNG)"/>
    <property type="match status" value="1"/>
</dbReference>
<sequence>MAIKIKTYNNISWVNIVEPTAEDLQYLKSNYKFHPLDFKDVTGESQRSKIDIYPSYAFIILRFPITYKDSHLIGSHELDIFLGKDYLVIVQKKKLKALDQYFYKVANHHKLQQEVFSSKAALVLYYILKELYGSTLSLVDWLLKDINEAEIEVYEEQTKKAVRVLASLRRNLLTFKSIVDPERLVIKTLAHLDKEYCGQELANYFDDILDDIEKIYNILLNGKEIIDGLHETNETLTSYRLNRVMRILTIFSVSLLPLTLFTGLYGMNVSSLPLIHDERLIWYIFGVLAVVIGGIFVWLKKKDII</sequence>
<evidence type="ECO:0008006" key="11">
    <source>
        <dbReference type="Google" id="ProtNLM"/>
    </source>
</evidence>
<evidence type="ECO:0000256" key="3">
    <source>
        <dbReference type="ARBA" id="ARBA00022448"/>
    </source>
</evidence>
<evidence type="ECO:0000256" key="5">
    <source>
        <dbReference type="ARBA" id="ARBA00022692"/>
    </source>
</evidence>
<dbReference type="STRING" id="1798550.A2927_00375"/>
<dbReference type="Proteomes" id="UP000178849">
    <property type="component" value="Unassembled WGS sequence"/>
</dbReference>
<evidence type="ECO:0000256" key="6">
    <source>
        <dbReference type="ARBA" id="ARBA00022989"/>
    </source>
</evidence>
<dbReference type="GO" id="GO:0005886">
    <property type="term" value="C:plasma membrane"/>
    <property type="evidence" value="ECO:0007669"/>
    <property type="project" value="UniProtKB-SubCell"/>
</dbReference>
<name>A0A1G2BKT1_9BACT</name>
<evidence type="ECO:0000313" key="10">
    <source>
        <dbReference type="Proteomes" id="UP000178849"/>
    </source>
</evidence>
<dbReference type="AlphaFoldDB" id="A0A1G2BKT1"/>
<dbReference type="GO" id="GO:0000287">
    <property type="term" value="F:magnesium ion binding"/>
    <property type="evidence" value="ECO:0007669"/>
    <property type="project" value="TreeGrafter"/>
</dbReference>
<reference evidence="9 10" key="1">
    <citation type="journal article" date="2016" name="Nat. Commun.">
        <title>Thousands of microbial genomes shed light on interconnected biogeochemical processes in an aquifer system.</title>
        <authorList>
            <person name="Anantharaman K."/>
            <person name="Brown C.T."/>
            <person name="Hug L.A."/>
            <person name="Sharon I."/>
            <person name="Castelle C.J."/>
            <person name="Probst A.J."/>
            <person name="Thomas B.C."/>
            <person name="Singh A."/>
            <person name="Wilkins M.J."/>
            <person name="Karaoz U."/>
            <person name="Brodie E.L."/>
            <person name="Williams K.H."/>
            <person name="Hubbard S.S."/>
            <person name="Banfield J.F."/>
        </authorList>
    </citation>
    <scope>NUCLEOTIDE SEQUENCE [LARGE SCALE GENOMIC DNA]</scope>
</reference>
<keyword evidence="7 8" id="KW-0472">Membrane</keyword>
<proteinExistence type="inferred from homology"/>
<dbReference type="InterPro" id="IPR002523">
    <property type="entry name" value="MgTranspt_CorA/ZnTranspt_ZntB"/>
</dbReference>
<comment type="similarity">
    <text evidence="2">Belongs to the CorA metal ion transporter (MIT) (TC 1.A.35) family.</text>
</comment>
<evidence type="ECO:0000256" key="4">
    <source>
        <dbReference type="ARBA" id="ARBA00022475"/>
    </source>
</evidence>
<evidence type="ECO:0000313" key="9">
    <source>
        <dbReference type="EMBL" id="OGY89276.1"/>
    </source>
</evidence>
<dbReference type="GO" id="GO:0050897">
    <property type="term" value="F:cobalt ion binding"/>
    <property type="evidence" value="ECO:0007669"/>
    <property type="project" value="TreeGrafter"/>
</dbReference>
<feature type="transmembrane region" description="Helical" evidence="8">
    <location>
        <begin position="280"/>
        <end position="299"/>
    </location>
</feature>
<keyword evidence="4" id="KW-1003">Cell membrane</keyword>
<accession>A0A1G2BKT1</accession>
<evidence type="ECO:0000256" key="1">
    <source>
        <dbReference type="ARBA" id="ARBA00004651"/>
    </source>
</evidence>
<comment type="caution">
    <text evidence="9">The sequence shown here is derived from an EMBL/GenBank/DDBJ whole genome shotgun (WGS) entry which is preliminary data.</text>
</comment>
<dbReference type="SUPFAM" id="SSF144083">
    <property type="entry name" value="Magnesium transport protein CorA, transmembrane region"/>
    <property type="match status" value="1"/>
</dbReference>
<dbReference type="PANTHER" id="PTHR46494:SF1">
    <property type="entry name" value="CORA FAMILY METAL ION TRANSPORTER (EUROFUNG)"/>
    <property type="match status" value="1"/>
</dbReference>
<dbReference type="InterPro" id="IPR045863">
    <property type="entry name" value="CorA_TM1_TM2"/>
</dbReference>
<dbReference type="Gene3D" id="1.20.58.340">
    <property type="entry name" value="Magnesium transport protein CorA, transmembrane region"/>
    <property type="match status" value="2"/>
</dbReference>
<protein>
    <recommendedName>
        <fullName evidence="11">Magnesium transport protein CorA</fullName>
    </recommendedName>
</protein>
<dbReference type="GO" id="GO:0015095">
    <property type="term" value="F:magnesium ion transmembrane transporter activity"/>
    <property type="evidence" value="ECO:0007669"/>
    <property type="project" value="TreeGrafter"/>
</dbReference>
<dbReference type="SUPFAM" id="SSF143865">
    <property type="entry name" value="CorA soluble domain-like"/>
    <property type="match status" value="1"/>
</dbReference>
<keyword evidence="5 8" id="KW-0812">Transmembrane</keyword>
<dbReference type="Gene3D" id="3.30.460.20">
    <property type="entry name" value="CorA soluble domain-like"/>
    <property type="match status" value="1"/>
</dbReference>
<dbReference type="InterPro" id="IPR045861">
    <property type="entry name" value="CorA_cytoplasmic_dom"/>
</dbReference>
<evidence type="ECO:0000256" key="2">
    <source>
        <dbReference type="ARBA" id="ARBA00009765"/>
    </source>
</evidence>
<evidence type="ECO:0000256" key="7">
    <source>
        <dbReference type="ARBA" id="ARBA00023136"/>
    </source>
</evidence>
<organism evidence="9 10">
    <name type="scientific">Candidatus Komeilibacteria bacterium RIFCSPLOWO2_01_FULL_45_10</name>
    <dbReference type="NCBI Taxonomy" id="1798550"/>
    <lineage>
        <taxon>Bacteria</taxon>
        <taxon>Candidatus Komeiliibacteriota</taxon>
    </lineage>
</organism>
<evidence type="ECO:0000256" key="8">
    <source>
        <dbReference type="SAM" id="Phobius"/>
    </source>
</evidence>
<feature type="transmembrane region" description="Helical" evidence="8">
    <location>
        <begin position="247"/>
        <end position="268"/>
    </location>
</feature>